<keyword evidence="2" id="KW-0560">Oxidoreductase</keyword>
<dbReference type="Pfam" id="PF01756">
    <property type="entry name" value="ACOX"/>
    <property type="match status" value="1"/>
</dbReference>
<dbReference type="GO" id="GO:0055088">
    <property type="term" value="P:lipid homeostasis"/>
    <property type="evidence" value="ECO:0007669"/>
    <property type="project" value="TreeGrafter"/>
</dbReference>
<dbReference type="AlphaFoldDB" id="A0AAD2DB11"/>
<sequence>MIKEEVIRQWRQHLSDKPQTFEFDQQEVKSVFQKLSKKYIDPSVNDEEEGVEGIQTRSSETAFLKEDLVVPTTQELGGNSGLSSIMVTDRNELNSNMFEALIRTLASKKQYSLYLQTLLSEDVDGFYAGTELGHGSDIYSIQTEAVVDPDSKILTVNTPSVTSIKLCTAGNILTASHVVFQARLVCGKKDYGVHSFLARIRHPETKELFEGLEVGRSYHKLSIASQYASYLKFTDFKLPRDALLSRFITISSSGRIEIMGDSRNANSTMNEIRCTLIRESWIQCFSILKKSQMRMKMTESHQAKQRAVSLTALGYASFLTWNYSLINMGEQVKEFLPILPNLKSFIYDELCSLTQNVLEFQTSGSTLGSINMWSQVEISPPKLNIKGSGYTYFQDTTKYIFKKLSKIMIGSEIKGFFSYLQDFLQFVENPPKIRFRHTVESLLNIIKASLLLQIKETGDLLKKKSPYSMDEKWNKVYFIEVNKTAKLNAVYLTSKIFYDQIQSLKVSDGLYYSLMRLCKIYCCRMVLIYCDNVILQGVLDSENLINIKEYMETLIDDAVPSIYELITPSPAEGIKYKQRSHENEIISDISKSYNGNSADKIIKNPGQAGTIPGALKEKLALRITSKI</sequence>
<feature type="domain" description="Acyl-CoA oxidase C-terminal" evidence="3">
    <location>
        <begin position="439"/>
        <end position="556"/>
    </location>
</feature>
<dbReference type="PANTHER" id="PTHR10909:SF250">
    <property type="entry name" value="PEROXISOMAL ACYL-COENZYME A OXIDASE 1"/>
    <property type="match status" value="1"/>
</dbReference>
<dbReference type="InterPro" id="IPR046373">
    <property type="entry name" value="Acyl-CoA_Oxase/DH_mid-dom_sf"/>
</dbReference>
<evidence type="ECO:0000256" key="1">
    <source>
        <dbReference type="ARBA" id="ARBA00006288"/>
    </source>
</evidence>
<dbReference type="InterPro" id="IPR036250">
    <property type="entry name" value="AcylCo_DH-like_C"/>
</dbReference>
<comment type="caution">
    <text evidence="4">The sequence shown here is derived from an EMBL/GenBank/DDBJ whole genome shotgun (WGS) entry which is preliminary data.</text>
</comment>
<evidence type="ECO:0000259" key="3">
    <source>
        <dbReference type="Pfam" id="PF01756"/>
    </source>
</evidence>
<dbReference type="SUPFAM" id="SSF47203">
    <property type="entry name" value="Acyl-CoA dehydrogenase C-terminal domain-like"/>
    <property type="match status" value="1"/>
</dbReference>
<dbReference type="PANTHER" id="PTHR10909">
    <property type="entry name" value="ELECTRON TRANSPORT OXIDOREDUCTASE"/>
    <property type="match status" value="1"/>
</dbReference>
<protein>
    <recommendedName>
        <fullName evidence="3">Acyl-CoA oxidase C-terminal domain-containing protein</fullName>
    </recommendedName>
</protein>
<dbReference type="GO" id="GO:0005504">
    <property type="term" value="F:fatty acid binding"/>
    <property type="evidence" value="ECO:0007669"/>
    <property type="project" value="TreeGrafter"/>
</dbReference>
<dbReference type="GO" id="GO:0071949">
    <property type="term" value="F:FAD binding"/>
    <property type="evidence" value="ECO:0007669"/>
    <property type="project" value="InterPro"/>
</dbReference>
<dbReference type="Proteomes" id="UP001295684">
    <property type="component" value="Unassembled WGS sequence"/>
</dbReference>
<reference evidence="4" key="1">
    <citation type="submission" date="2023-07" db="EMBL/GenBank/DDBJ databases">
        <authorList>
            <consortium name="AG Swart"/>
            <person name="Singh M."/>
            <person name="Singh A."/>
            <person name="Seah K."/>
            <person name="Emmerich C."/>
        </authorList>
    </citation>
    <scope>NUCLEOTIDE SEQUENCE</scope>
    <source>
        <strain evidence="4">DP1</strain>
    </source>
</reference>
<comment type="similarity">
    <text evidence="1">Belongs to the acyl-CoA oxidase family.</text>
</comment>
<proteinExistence type="inferred from homology"/>
<evidence type="ECO:0000313" key="5">
    <source>
        <dbReference type="Proteomes" id="UP001295684"/>
    </source>
</evidence>
<dbReference type="InterPro" id="IPR002655">
    <property type="entry name" value="Acyl-CoA_oxidase_C"/>
</dbReference>
<dbReference type="SUPFAM" id="SSF56645">
    <property type="entry name" value="Acyl-CoA dehydrogenase NM domain-like"/>
    <property type="match status" value="1"/>
</dbReference>
<evidence type="ECO:0000313" key="4">
    <source>
        <dbReference type="EMBL" id="CAI2387799.1"/>
    </source>
</evidence>
<dbReference type="Gene3D" id="1.20.140.10">
    <property type="entry name" value="Butyryl-CoA Dehydrogenase, subunit A, domain 3"/>
    <property type="match status" value="1"/>
</dbReference>
<dbReference type="InterPro" id="IPR012258">
    <property type="entry name" value="Acyl-CoA_oxidase"/>
</dbReference>
<organism evidence="4 5">
    <name type="scientific">Euplotes crassus</name>
    <dbReference type="NCBI Taxonomy" id="5936"/>
    <lineage>
        <taxon>Eukaryota</taxon>
        <taxon>Sar</taxon>
        <taxon>Alveolata</taxon>
        <taxon>Ciliophora</taxon>
        <taxon>Intramacronucleata</taxon>
        <taxon>Spirotrichea</taxon>
        <taxon>Hypotrichia</taxon>
        <taxon>Euplotida</taxon>
        <taxon>Euplotidae</taxon>
        <taxon>Moneuplotes</taxon>
    </lineage>
</organism>
<accession>A0AAD2DB11</accession>
<evidence type="ECO:0000256" key="2">
    <source>
        <dbReference type="ARBA" id="ARBA00023002"/>
    </source>
</evidence>
<dbReference type="InterPro" id="IPR009100">
    <property type="entry name" value="AcylCoA_DH/oxidase_NM_dom_sf"/>
</dbReference>
<dbReference type="GO" id="GO:0005777">
    <property type="term" value="C:peroxisome"/>
    <property type="evidence" value="ECO:0007669"/>
    <property type="project" value="InterPro"/>
</dbReference>
<dbReference type="GO" id="GO:0033540">
    <property type="term" value="P:fatty acid beta-oxidation using acyl-CoA oxidase"/>
    <property type="evidence" value="ECO:0007669"/>
    <property type="project" value="TreeGrafter"/>
</dbReference>
<dbReference type="EMBL" id="CAMPGE010030284">
    <property type="protein sequence ID" value="CAI2387799.1"/>
    <property type="molecule type" value="Genomic_DNA"/>
</dbReference>
<gene>
    <name evidence="4" type="ORF">ECRASSUSDP1_LOCUS29433</name>
</gene>
<name>A0AAD2DB11_EUPCR</name>
<keyword evidence="5" id="KW-1185">Reference proteome</keyword>
<dbReference type="Gene3D" id="2.40.110.10">
    <property type="entry name" value="Butyryl-CoA Dehydrogenase, subunit A, domain 2"/>
    <property type="match status" value="1"/>
</dbReference>
<dbReference type="GO" id="GO:0003997">
    <property type="term" value="F:acyl-CoA oxidase activity"/>
    <property type="evidence" value="ECO:0007669"/>
    <property type="project" value="InterPro"/>
</dbReference>